<comment type="cofactor">
    <cofactor evidence="4">
        <name>Mg(2+)</name>
        <dbReference type="ChEBI" id="CHEBI:18420"/>
    </cofactor>
</comment>
<proteinExistence type="inferred from homology"/>
<keyword evidence="6" id="KW-1185">Reference proteome</keyword>
<dbReference type="Gene3D" id="3.40.190.80">
    <property type="match status" value="1"/>
</dbReference>
<evidence type="ECO:0000313" key="5">
    <source>
        <dbReference type="EMBL" id="MDF0602477.1"/>
    </source>
</evidence>
<dbReference type="AlphaFoldDB" id="A0AAE3NXJ1"/>
<feature type="binding site" evidence="4">
    <location>
        <position position="206"/>
    </location>
    <ligand>
        <name>Mg(2+)</name>
        <dbReference type="ChEBI" id="CHEBI:18420"/>
        <label>1</label>
        <note>catalytic</note>
    </ligand>
</feature>
<reference evidence="5" key="1">
    <citation type="submission" date="2023-03" db="EMBL/GenBank/DDBJ databases">
        <title>Multiphase analysis and comparison of six strains from genera Psychromarinibacter, Lutimaribacter, and Maritimibacter, including a novel species: Psychromarinibacter sediminicola sp. nov.</title>
        <authorList>
            <person name="Wang Y.-H."/>
            <person name="Ye M.-Q."/>
            <person name="Du Z.-J."/>
        </authorList>
    </citation>
    <scope>NUCLEOTIDE SEQUENCE</scope>
    <source>
        <strain evidence="5">C21-152</strain>
    </source>
</reference>
<dbReference type="GO" id="GO:0006020">
    <property type="term" value="P:inositol metabolic process"/>
    <property type="evidence" value="ECO:0007669"/>
    <property type="project" value="TreeGrafter"/>
</dbReference>
<evidence type="ECO:0000313" key="6">
    <source>
        <dbReference type="Proteomes" id="UP001220964"/>
    </source>
</evidence>
<evidence type="ECO:0000256" key="1">
    <source>
        <dbReference type="ARBA" id="ARBA00009759"/>
    </source>
</evidence>
<organism evidence="5 6">
    <name type="scientific">Psychromarinibacter sediminicola</name>
    <dbReference type="NCBI Taxonomy" id="3033385"/>
    <lineage>
        <taxon>Bacteria</taxon>
        <taxon>Pseudomonadati</taxon>
        <taxon>Pseudomonadota</taxon>
        <taxon>Alphaproteobacteria</taxon>
        <taxon>Rhodobacterales</taxon>
        <taxon>Paracoccaceae</taxon>
        <taxon>Psychromarinibacter</taxon>
    </lineage>
</organism>
<comment type="similarity">
    <text evidence="1">Belongs to the inositol monophosphatase superfamily.</text>
</comment>
<dbReference type="RefSeq" id="WP_275568604.1">
    <property type="nucleotide sequence ID" value="NZ_JARGYC010000051.1"/>
</dbReference>
<evidence type="ECO:0000256" key="3">
    <source>
        <dbReference type="ARBA" id="ARBA00022842"/>
    </source>
</evidence>
<dbReference type="PRINTS" id="PR00377">
    <property type="entry name" value="IMPHPHTASES"/>
</dbReference>
<dbReference type="GO" id="GO:0008934">
    <property type="term" value="F:inositol monophosphate 1-phosphatase activity"/>
    <property type="evidence" value="ECO:0007669"/>
    <property type="project" value="TreeGrafter"/>
</dbReference>
<dbReference type="SUPFAM" id="SSF56655">
    <property type="entry name" value="Carbohydrate phosphatase"/>
    <property type="match status" value="1"/>
</dbReference>
<dbReference type="Gene3D" id="3.30.540.10">
    <property type="entry name" value="Fructose-1,6-Bisphosphatase, subunit A, domain 1"/>
    <property type="match status" value="1"/>
</dbReference>
<dbReference type="GO" id="GO:0046854">
    <property type="term" value="P:phosphatidylinositol phosphate biosynthetic process"/>
    <property type="evidence" value="ECO:0007669"/>
    <property type="project" value="InterPro"/>
</dbReference>
<evidence type="ECO:0000256" key="2">
    <source>
        <dbReference type="ARBA" id="ARBA00022723"/>
    </source>
</evidence>
<dbReference type="EMBL" id="JARGYC010000051">
    <property type="protein sequence ID" value="MDF0602477.1"/>
    <property type="molecule type" value="Genomic_DNA"/>
</dbReference>
<feature type="binding site" evidence="4">
    <location>
        <position position="87"/>
    </location>
    <ligand>
        <name>Mg(2+)</name>
        <dbReference type="ChEBI" id="CHEBI:18420"/>
        <label>1</label>
        <note>catalytic</note>
    </ligand>
</feature>
<dbReference type="PANTHER" id="PTHR20854">
    <property type="entry name" value="INOSITOL MONOPHOSPHATASE"/>
    <property type="match status" value="1"/>
</dbReference>
<protein>
    <submittedName>
        <fullName evidence="5">3'(2'),5'-bisphosphate nucleotidase CysQ</fullName>
    </submittedName>
</protein>
<sequence>MPEHDLALLIQAARDAAPIANSYWNTDQRVTHKEDGAGPVSAGDIAVDTYLRETLTAARPGYGWLSEETEDDPARLAAERVFIVDPIDGTRAYVDGQTTWAHSLAVVERGETTAAVVFLPQHDKLYAAGRGTGATLNGTPIRAGTAADPTGANVLASRPLFSAENWTGEVPAMKRHFRPSLAYRLCLVAEGRFDAMLTLRPTWDWDIAAGSLIVTEAGGRVTDAAGHPLRFNSASASSPGAIAAPAPLHAALLARLAPR</sequence>
<dbReference type="GO" id="GO:0007165">
    <property type="term" value="P:signal transduction"/>
    <property type="evidence" value="ECO:0007669"/>
    <property type="project" value="TreeGrafter"/>
</dbReference>
<feature type="binding site" evidence="4">
    <location>
        <position position="88"/>
    </location>
    <ligand>
        <name>Mg(2+)</name>
        <dbReference type="ChEBI" id="CHEBI:18420"/>
        <label>1</label>
        <note>catalytic</note>
    </ligand>
</feature>
<name>A0AAE3NXJ1_9RHOB</name>
<keyword evidence="3 4" id="KW-0460">Magnesium</keyword>
<dbReference type="Pfam" id="PF00459">
    <property type="entry name" value="Inositol_P"/>
    <property type="match status" value="1"/>
</dbReference>
<gene>
    <name evidence="5" type="ORF">P1J78_17200</name>
</gene>
<dbReference type="CDD" id="cd01638">
    <property type="entry name" value="CysQ"/>
    <property type="match status" value="1"/>
</dbReference>
<dbReference type="PROSITE" id="PS00630">
    <property type="entry name" value="IMP_2"/>
    <property type="match status" value="1"/>
</dbReference>
<dbReference type="InterPro" id="IPR020550">
    <property type="entry name" value="Inositol_monophosphatase_CS"/>
</dbReference>
<comment type="caution">
    <text evidence="5">The sequence shown here is derived from an EMBL/GenBank/DDBJ whole genome shotgun (WGS) entry which is preliminary data.</text>
</comment>
<dbReference type="Proteomes" id="UP001220964">
    <property type="component" value="Unassembled WGS sequence"/>
</dbReference>
<keyword evidence="2 4" id="KW-0479">Metal-binding</keyword>
<dbReference type="GO" id="GO:0046872">
    <property type="term" value="F:metal ion binding"/>
    <property type="evidence" value="ECO:0007669"/>
    <property type="project" value="UniProtKB-KW"/>
</dbReference>
<dbReference type="InterPro" id="IPR000760">
    <property type="entry name" value="Inositol_monophosphatase-like"/>
</dbReference>
<evidence type="ECO:0000256" key="4">
    <source>
        <dbReference type="PIRSR" id="PIRSR600760-2"/>
    </source>
</evidence>
<feature type="binding site" evidence="4">
    <location>
        <position position="85"/>
    </location>
    <ligand>
        <name>Mg(2+)</name>
        <dbReference type="ChEBI" id="CHEBI:18420"/>
        <label>1</label>
        <note>catalytic</note>
    </ligand>
</feature>
<dbReference type="PANTHER" id="PTHR20854:SF4">
    <property type="entry name" value="INOSITOL-1-MONOPHOSPHATASE-RELATED"/>
    <property type="match status" value="1"/>
</dbReference>
<accession>A0AAE3NXJ1</accession>
<feature type="binding site" evidence="4">
    <location>
        <position position="67"/>
    </location>
    <ligand>
        <name>Mg(2+)</name>
        <dbReference type="ChEBI" id="CHEBI:18420"/>
        <label>1</label>
        <note>catalytic</note>
    </ligand>
</feature>